<name>A0A6J3IG73_SAPAP</name>
<keyword evidence="2" id="KW-1185">Reference proteome</keyword>
<reference evidence="3" key="1">
    <citation type="submission" date="2025-08" db="UniProtKB">
        <authorList>
            <consortium name="RefSeq"/>
        </authorList>
    </citation>
    <scope>IDENTIFICATION</scope>
    <source>
        <tissue evidence="3">Blood</tissue>
    </source>
</reference>
<protein>
    <submittedName>
        <fullName evidence="3">POU domain class 2-associating factor 1 isoform X3</fullName>
    </submittedName>
</protein>
<evidence type="ECO:0000256" key="1">
    <source>
        <dbReference type="SAM" id="MobiDB-lite"/>
    </source>
</evidence>
<dbReference type="AlphaFoldDB" id="A0A6J3IG73"/>
<dbReference type="CTD" id="5450"/>
<evidence type="ECO:0000313" key="2">
    <source>
        <dbReference type="Proteomes" id="UP000504640"/>
    </source>
</evidence>
<organism evidence="2 3">
    <name type="scientific">Sapajus apella</name>
    <name type="common">Brown-capped capuchin</name>
    <name type="synonym">Cebus apella</name>
    <dbReference type="NCBI Taxonomy" id="9515"/>
    <lineage>
        <taxon>Eukaryota</taxon>
        <taxon>Metazoa</taxon>
        <taxon>Chordata</taxon>
        <taxon>Craniata</taxon>
        <taxon>Vertebrata</taxon>
        <taxon>Euteleostomi</taxon>
        <taxon>Mammalia</taxon>
        <taxon>Eutheria</taxon>
        <taxon>Euarchontoglires</taxon>
        <taxon>Primates</taxon>
        <taxon>Haplorrhini</taxon>
        <taxon>Platyrrhini</taxon>
        <taxon>Cebidae</taxon>
        <taxon>Cebinae</taxon>
        <taxon>Sapajus</taxon>
    </lineage>
</organism>
<sequence>MTGVSSVLRTSDPWESHFPQSRHSWRAESYPMPWWLGNLHALCKAQRFPERLLGSSLAWGGLDMGSPQLAPHHLYTHTQHVPVGPGQAVAACATLLLCPSWLAPGVEHSGPVPLGRAQWGDRRPGCRNVAPVPEVGGRDDAPHAAGTQAFKKPRKQPQHKRWLHWRKAHPSLALKKPNCRLQREKATSCHRPCSGKNISWAISDSSLDLIRKDTFFSSALSLTVVLPCQFKIQPVSCEWRVLSVEEKIPVTRP</sequence>
<gene>
    <name evidence="3" type="primary">POU2AF1</name>
</gene>
<dbReference type="Proteomes" id="UP000504640">
    <property type="component" value="Unplaced"/>
</dbReference>
<feature type="region of interest" description="Disordered" evidence="1">
    <location>
        <begin position="132"/>
        <end position="158"/>
    </location>
</feature>
<accession>A0A6J3IG73</accession>
<dbReference type="RefSeq" id="XP_032141521.1">
    <property type="nucleotide sequence ID" value="XM_032285630.1"/>
</dbReference>
<dbReference type="GeneID" id="116556320"/>
<evidence type="ECO:0000313" key="3">
    <source>
        <dbReference type="RefSeq" id="XP_032141521.1"/>
    </source>
</evidence>
<proteinExistence type="predicted"/>